<reference evidence="3 4" key="1">
    <citation type="journal article" date="2023" name="G3 (Bethesda)">
        <title>A chromosome-length genome assembly and annotation of blackberry (Rubus argutus, cv. 'Hillquist').</title>
        <authorList>
            <person name="Bruna T."/>
            <person name="Aryal R."/>
            <person name="Dudchenko O."/>
            <person name="Sargent D.J."/>
            <person name="Mead D."/>
            <person name="Buti M."/>
            <person name="Cavallini A."/>
            <person name="Hytonen T."/>
            <person name="Andres J."/>
            <person name="Pham M."/>
            <person name="Weisz D."/>
            <person name="Mascagni F."/>
            <person name="Usai G."/>
            <person name="Natali L."/>
            <person name="Bassil N."/>
            <person name="Fernandez G.E."/>
            <person name="Lomsadze A."/>
            <person name="Armour M."/>
            <person name="Olukolu B."/>
            <person name="Poorten T."/>
            <person name="Britton C."/>
            <person name="Davik J."/>
            <person name="Ashrafi H."/>
            <person name="Aiden E.L."/>
            <person name="Borodovsky M."/>
            <person name="Worthington M."/>
        </authorList>
    </citation>
    <scope>NUCLEOTIDE SEQUENCE [LARGE SCALE GENOMIC DNA]</scope>
    <source>
        <strain evidence="3">PI 553951</strain>
    </source>
</reference>
<feature type="domain" description="SAWADEE" evidence="2">
    <location>
        <begin position="2"/>
        <end position="144"/>
    </location>
</feature>
<keyword evidence="4" id="KW-1185">Reference proteome</keyword>
<dbReference type="EMBL" id="JBEDUW010000003">
    <property type="protein sequence ID" value="KAK9938151.1"/>
    <property type="molecule type" value="Genomic_DNA"/>
</dbReference>
<dbReference type="InterPro" id="IPR032001">
    <property type="entry name" value="SAWADEE_dom"/>
</dbReference>
<feature type="compositionally biased region" description="Basic and acidic residues" evidence="1">
    <location>
        <begin position="227"/>
        <end position="239"/>
    </location>
</feature>
<evidence type="ECO:0000313" key="4">
    <source>
        <dbReference type="Proteomes" id="UP001457282"/>
    </source>
</evidence>
<dbReference type="Pfam" id="PF16719">
    <property type="entry name" value="SAWADEE"/>
    <property type="match status" value="1"/>
</dbReference>
<proteinExistence type="predicted"/>
<dbReference type="AlphaFoldDB" id="A0AAW1XNY0"/>
<dbReference type="Proteomes" id="UP001457282">
    <property type="component" value="Unassembled WGS sequence"/>
</dbReference>
<evidence type="ECO:0000313" key="3">
    <source>
        <dbReference type="EMBL" id="KAK9938151.1"/>
    </source>
</evidence>
<feature type="region of interest" description="Disordered" evidence="1">
    <location>
        <begin position="198"/>
        <end position="239"/>
    </location>
</feature>
<accession>A0AAW1XNY0</accession>
<dbReference type="PANTHER" id="PTHR36384:SF1">
    <property type="entry name" value="SAWADEE PROTEIN"/>
    <property type="match status" value="1"/>
</dbReference>
<comment type="caution">
    <text evidence="3">The sequence shown here is derived from an EMBL/GenBank/DDBJ whole genome shotgun (WGS) entry which is preliminary data.</text>
</comment>
<dbReference type="PANTHER" id="PTHR36384">
    <property type="entry name" value="SAWADEE PROTEIN"/>
    <property type="match status" value="1"/>
</dbReference>
<organism evidence="3 4">
    <name type="scientific">Rubus argutus</name>
    <name type="common">Southern blackberry</name>
    <dbReference type="NCBI Taxonomy" id="59490"/>
    <lineage>
        <taxon>Eukaryota</taxon>
        <taxon>Viridiplantae</taxon>
        <taxon>Streptophyta</taxon>
        <taxon>Embryophyta</taxon>
        <taxon>Tracheophyta</taxon>
        <taxon>Spermatophyta</taxon>
        <taxon>Magnoliopsida</taxon>
        <taxon>eudicotyledons</taxon>
        <taxon>Gunneridae</taxon>
        <taxon>Pentapetalae</taxon>
        <taxon>rosids</taxon>
        <taxon>fabids</taxon>
        <taxon>Rosales</taxon>
        <taxon>Rosaceae</taxon>
        <taxon>Rosoideae</taxon>
        <taxon>Rosoideae incertae sedis</taxon>
        <taxon>Rubus</taxon>
    </lineage>
</organism>
<dbReference type="GO" id="GO:0003682">
    <property type="term" value="F:chromatin binding"/>
    <property type="evidence" value="ECO:0007669"/>
    <property type="project" value="InterPro"/>
</dbReference>
<protein>
    <recommendedName>
        <fullName evidence="2">SAWADEE domain-containing protein</fullName>
    </recommendedName>
</protein>
<gene>
    <name evidence="3" type="ORF">M0R45_014906</name>
</gene>
<name>A0AAW1XNY0_RUBAR</name>
<evidence type="ECO:0000256" key="1">
    <source>
        <dbReference type="SAM" id="MobiDB-lite"/>
    </source>
</evidence>
<evidence type="ECO:0000259" key="2">
    <source>
        <dbReference type="Pfam" id="PF16719"/>
    </source>
</evidence>
<sequence length="405" mass="45736">MALEFRSSRDDAWYDASVVTEDIGGDRRLRIKFANFTDDHDELFNAKNLTTLQDLDELRSRVRHLSVQLQDSECSTVEKGLLVCAARSVQPGDRRFYDAFIDGVVPKEHRFVKGEQECTCSFILEWIHGPRVGTLTVLALENICRVWLPTVDEEIDPSLTSFLNEAKEKIENTFSNSIGTSLLEGAYATDNNASRLRKRYKGSSSQRLDKDTTRARGSLASSSSSKEMIDEPSSRDGHDMDIGGVPHIIFVENLEKGISSFTIMAFIYQQLSISCQAFVSPSKPSEVYTRGIIMLNSKKNLDKLSEFLGSPDRIIISSRGRPWAVTQDTLVDDTLRASIETFKLTSQPLGSRTRSSNELKVVISGSQEYRKAKLLKDLFKEFTDHQRGLHERLLYEEGRILQLSM</sequence>